<dbReference type="Proteomes" id="UP000541444">
    <property type="component" value="Unassembled WGS sequence"/>
</dbReference>
<dbReference type="Gene3D" id="3.90.1140.10">
    <property type="entry name" value="Cyclic phosphodiesterase"/>
    <property type="match status" value="1"/>
</dbReference>
<reference evidence="1 2" key="1">
    <citation type="journal article" date="2020" name="IScience">
        <title>Genome Sequencing of the Endangered Kingdonia uniflora (Circaeasteraceae, Ranunculales) Reveals Potential Mechanisms of Evolutionary Specialization.</title>
        <authorList>
            <person name="Sun Y."/>
            <person name="Deng T."/>
            <person name="Zhang A."/>
            <person name="Moore M.J."/>
            <person name="Landis J.B."/>
            <person name="Lin N."/>
            <person name="Zhang H."/>
            <person name="Zhang X."/>
            <person name="Huang J."/>
            <person name="Zhang X."/>
            <person name="Sun H."/>
            <person name="Wang H."/>
        </authorList>
    </citation>
    <scope>NUCLEOTIDE SEQUENCE [LARGE SCALE GENOMIC DNA]</scope>
    <source>
        <strain evidence="1">TB1705</strain>
        <tissue evidence="1">Leaf</tissue>
    </source>
</reference>
<dbReference type="EMBL" id="JACGCM010000309">
    <property type="protein sequence ID" value="KAF6173870.1"/>
    <property type="molecule type" value="Genomic_DNA"/>
</dbReference>
<keyword evidence="2" id="KW-1185">Reference proteome</keyword>
<sequence length="87" mass="9989">MQMYEDLAGEDKQKAKKKAEALDACMNNLSLQISCLALYKTDTEDKTLKFWEKIAEYNLGIVIKLETRRTIRKAKSIIKSILLVPPK</sequence>
<organism evidence="1 2">
    <name type="scientific">Kingdonia uniflora</name>
    <dbReference type="NCBI Taxonomy" id="39325"/>
    <lineage>
        <taxon>Eukaryota</taxon>
        <taxon>Viridiplantae</taxon>
        <taxon>Streptophyta</taxon>
        <taxon>Embryophyta</taxon>
        <taxon>Tracheophyta</taxon>
        <taxon>Spermatophyta</taxon>
        <taxon>Magnoliopsida</taxon>
        <taxon>Ranunculales</taxon>
        <taxon>Circaeasteraceae</taxon>
        <taxon>Kingdonia</taxon>
    </lineage>
</organism>
<evidence type="ECO:0000313" key="1">
    <source>
        <dbReference type="EMBL" id="KAF6173870.1"/>
    </source>
</evidence>
<gene>
    <name evidence="1" type="ORF">GIB67_039821</name>
</gene>
<dbReference type="OrthoDB" id="514292at2759"/>
<dbReference type="AlphaFoldDB" id="A0A7J7P3F5"/>
<evidence type="ECO:0000313" key="2">
    <source>
        <dbReference type="Proteomes" id="UP000541444"/>
    </source>
</evidence>
<name>A0A7J7P3F5_9MAGN</name>
<accession>A0A7J7P3F5</accession>
<protein>
    <submittedName>
        <fullName evidence="1">Uncharacterized protein</fullName>
    </submittedName>
</protein>
<proteinExistence type="predicted"/>
<comment type="caution">
    <text evidence="1">The sequence shown here is derived from an EMBL/GenBank/DDBJ whole genome shotgun (WGS) entry which is preliminary data.</text>
</comment>